<name>A0A4R5VUT5_9BACI</name>
<comment type="similarity">
    <text evidence="1">Belongs to the glycosyltransferase group 1 family. Glycosyltransferase 4 subfamily.</text>
</comment>
<dbReference type="Proteomes" id="UP000295132">
    <property type="component" value="Unassembled WGS sequence"/>
</dbReference>
<feature type="domain" description="Glycosyl transferase family 1" evidence="2">
    <location>
        <begin position="175"/>
        <end position="327"/>
    </location>
</feature>
<dbReference type="PANTHER" id="PTHR45947">
    <property type="entry name" value="SULFOQUINOVOSYL TRANSFERASE SQD2"/>
    <property type="match status" value="1"/>
</dbReference>
<dbReference type="AlphaFoldDB" id="A0A4R5VUT5"/>
<dbReference type="Pfam" id="PF13439">
    <property type="entry name" value="Glyco_transf_4"/>
    <property type="match status" value="1"/>
</dbReference>
<proteinExistence type="inferred from homology"/>
<dbReference type="InterPro" id="IPR028098">
    <property type="entry name" value="Glyco_trans_4-like_N"/>
</dbReference>
<dbReference type="Gene3D" id="3.40.50.2000">
    <property type="entry name" value="Glycogen Phosphorylase B"/>
    <property type="match status" value="2"/>
</dbReference>
<evidence type="ECO:0000259" key="2">
    <source>
        <dbReference type="Pfam" id="PF00534"/>
    </source>
</evidence>
<dbReference type="Pfam" id="PF00534">
    <property type="entry name" value="Glycos_transf_1"/>
    <property type="match status" value="1"/>
</dbReference>
<evidence type="ECO:0000313" key="7">
    <source>
        <dbReference type="Proteomes" id="UP001178888"/>
    </source>
</evidence>
<dbReference type="SUPFAM" id="SSF53756">
    <property type="entry name" value="UDP-Glycosyltransferase/glycogen phosphorylase"/>
    <property type="match status" value="1"/>
</dbReference>
<evidence type="ECO:0000313" key="5">
    <source>
        <dbReference type="EMBL" id="TDK62413.1"/>
    </source>
</evidence>
<keyword evidence="7" id="KW-1185">Reference proteome</keyword>
<evidence type="ECO:0000259" key="3">
    <source>
        <dbReference type="Pfam" id="PF13439"/>
    </source>
</evidence>
<dbReference type="InterPro" id="IPR001296">
    <property type="entry name" value="Glyco_trans_1"/>
</dbReference>
<evidence type="ECO:0000256" key="1">
    <source>
        <dbReference type="ARBA" id="ARBA00009481"/>
    </source>
</evidence>
<gene>
    <name evidence="5" type="ORF">E2K98_10215</name>
    <name evidence="4" type="ORF">RCG21_28010</name>
</gene>
<dbReference type="PANTHER" id="PTHR45947:SF3">
    <property type="entry name" value="SULFOQUINOVOSYL TRANSFERASE SQD2"/>
    <property type="match status" value="1"/>
</dbReference>
<sequence length="350" mass="40449">MNILIITDKLIFGGAEMYFCKLENQLQHPDITFHYAAGSGELYEKLKHKYNFSEMSRTKHYQNIKKLRDLITFKQIDVIHANSLRMVLYCIITQKLTKRKFKIVYTKHNVTVLEEKSPFIFAHLLNKYVARIITVSEFEKRNLVKAGIDPTKITTVYNGVDLNQFVFHRKVQGESFNVGILARLSEEKNHELFINIAKQLRNNPNIMFYIAGDGPEKENIKNMIKSHSLHHKIKMVGAVHKPEEFIKEMDLLVLTSYREVFPMVVLEAMAVGTPIISIDRGGVGEAIIGNKTGFLINDHSTEDFCNKILAIESDREIREHIIENARRKVQTEFSLEQMVSNTLKEYLNCS</sequence>
<dbReference type="EMBL" id="JAVGVR010000001">
    <property type="protein sequence ID" value="MDQ6600121.1"/>
    <property type="molecule type" value="Genomic_DNA"/>
</dbReference>
<dbReference type="Proteomes" id="UP001178888">
    <property type="component" value="Unassembled WGS sequence"/>
</dbReference>
<organism evidence="5 6">
    <name type="scientific">Bacillus salipaludis</name>
    <dbReference type="NCBI Taxonomy" id="2547811"/>
    <lineage>
        <taxon>Bacteria</taxon>
        <taxon>Bacillati</taxon>
        <taxon>Bacillota</taxon>
        <taxon>Bacilli</taxon>
        <taxon>Bacillales</taxon>
        <taxon>Bacillaceae</taxon>
        <taxon>Bacillus</taxon>
    </lineage>
</organism>
<dbReference type="CDD" id="cd03819">
    <property type="entry name" value="GT4_WavL-like"/>
    <property type="match status" value="1"/>
</dbReference>
<comment type="caution">
    <text evidence="5">The sequence shown here is derived from an EMBL/GenBank/DDBJ whole genome shotgun (WGS) entry which is preliminary data.</text>
</comment>
<accession>A0A4R5VUT5</accession>
<evidence type="ECO:0000313" key="6">
    <source>
        <dbReference type="Proteomes" id="UP000295132"/>
    </source>
</evidence>
<feature type="domain" description="Glycosyltransferase subfamily 4-like N-terminal" evidence="3">
    <location>
        <begin position="13"/>
        <end position="163"/>
    </location>
</feature>
<evidence type="ECO:0000313" key="4">
    <source>
        <dbReference type="EMBL" id="MDQ6600121.1"/>
    </source>
</evidence>
<reference evidence="4" key="2">
    <citation type="submission" date="2023-08" db="EMBL/GenBank/DDBJ databases">
        <title>Nitrogen cycling bacteria in agricultural field soils.</title>
        <authorList>
            <person name="Jang J."/>
        </authorList>
    </citation>
    <scope>NUCLEOTIDE SEQUENCE</scope>
    <source>
        <strain evidence="4">PS3-36</strain>
    </source>
</reference>
<dbReference type="EMBL" id="SMYO01000004">
    <property type="protein sequence ID" value="TDK62413.1"/>
    <property type="molecule type" value="Genomic_DNA"/>
</dbReference>
<dbReference type="RefSeq" id="WP_133334130.1">
    <property type="nucleotide sequence ID" value="NZ_JAVGVR010000001.1"/>
</dbReference>
<reference evidence="5 6" key="1">
    <citation type="submission" date="2019-03" db="EMBL/GenBank/DDBJ databases">
        <title>Bacillus niacini sp. nov. a Nicotinate-Metabolizing Mesophile Isolated from Soil.</title>
        <authorList>
            <person name="Zhang G."/>
        </authorList>
    </citation>
    <scope>NUCLEOTIDE SEQUENCE [LARGE SCALE GENOMIC DNA]</scope>
    <source>
        <strain evidence="5 6">WN066</strain>
    </source>
</reference>
<dbReference type="GO" id="GO:0016757">
    <property type="term" value="F:glycosyltransferase activity"/>
    <property type="evidence" value="ECO:0007669"/>
    <property type="project" value="InterPro"/>
</dbReference>
<keyword evidence="5" id="KW-0808">Transferase</keyword>
<dbReference type="InterPro" id="IPR050194">
    <property type="entry name" value="Glycosyltransferase_grp1"/>
</dbReference>
<protein>
    <submittedName>
        <fullName evidence="5">Glycosyltransferase family 1 protein</fullName>
    </submittedName>
    <submittedName>
        <fullName evidence="4">Glycosyltransferase family 4 protein</fullName>
    </submittedName>
</protein>